<name>A0A845HX24_9BURK</name>
<keyword evidence="2" id="KW-1185">Reference proteome</keyword>
<organism evidence="1 2">
    <name type="scientific">Duganella vulcania</name>
    <dbReference type="NCBI Taxonomy" id="2692166"/>
    <lineage>
        <taxon>Bacteria</taxon>
        <taxon>Pseudomonadati</taxon>
        <taxon>Pseudomonadota</taxon>
        <taxon>Betaproteobacteria</taxon>
        <taxon>Burkholderiales</taxon>
        <taxon>Oxalobacteraceae</taxon>
        <taxon>Telluria group</taxon>
        <taxon>Duganella</taxon>
    </lineage>
</organism>
<accession>A0A845HX24</accession>
<gene>
    <name evidence="1" type="ORF">GTP81_29645</name>
</gene>
<proteinExistence type="predicted"/>
<dbReference type="Proteomes" id="UP000484875">
    <property type="component" value="Unassembled WGS sequence"/>
</dbReference>
<dbReference type="AlphaFoldDB" id="A0A845HX24"/>
<dbReference type="EMBL" id="WWCV01000104">
    <property type="protein sequence ID" value="MYN20906.1"/>
    <property type="molecule type" value="Genomic_DNA"/>
</dbReference>
<evidence type="ECO:0000313" key="2">
    <source>
        <dbReference type="Proteomes" id="UP000484875"/>
    </source>
</evidence>
<sequence length="280" mass="29860">MRRAIGQSLRIGVSGFAVSLLRVSRWRGEPVTVLAEHAFAPSGEHPFDAIANALRALLGEQEAGGWPVSIVLADDLTRLWRVVPPPDAARLADIEAAAGFRFQSLYGESPSAWQISGDWSATQPFFAAAVPRALLAVLGKVAEEFKLHIVGIEPHFITAYNRWRRGLKPGAWFGLVHDHLLTLAAVEADGKSIRAIRALPIPAGQGADQYWLGQTLKREALLLDMEAPELLQVCGAAPAAWSKPVTNPAHIACAVLDQSQLASSGGLSTMALMARGGSAA</sequence>
<protein>
    <submittedName>
        <fullName evidence="1">Uncharacterized protein</fullName>
    </submittedName>
</protein>
<dbReference type="RefSeq" id="WP_161093157.1">
    <property type="nucleotide sequence ID" value="NZ_WWCV01000104.1"/>
</dbReference>
<comment type="caution">
    <text evidence="1">The sequence shown here is derived from an EMBL/GenBank/DDBJ whole genome shotgun (WGS) entry which is preliminary data.</text>
</comment>
<evidence type="ECO:0000313" key="1">
    <source>
        <dbReference type="EMBL" id="MYN20906.1"/>
    </source>
</evidence>
<reference evidence="1 2" key="1">
    <citation type="submission" date="2019-12" db="EMBL/GenBank/DDBJ databases">
        <title>Novel species isolated from a subtropical stream in China.</title>
        <authorList>
            <person name="Lu H."/>
        </authorList>
    </citation>
    <scope>NUCLEOTIDE SEQUENCE [LARGE SCALE GENOMIC DNA]</scope>
    <source>
        <strain evidence="1 2">FT107W</strain>
    </source>
</reference>